<gene>
    <name evidence="4" type="primary">ORF69643</name>
</gene>
<keyword evidence="2" id="KW-0067">ATP-binding</keyword>
<organism evidence="4">
    <name type="scientific">Arion vulgaris</name>
    <dbReference type="NCBI Taxonomy" id="1028688"/>
    <lineage>
        <taxon>Eukaryota</taxon>
        <taxon>Metazoa</taxon>
        <taxon>Spiralia</taxon>
        <taxon>Lophotrochozoa</taxon>
        <taxon>Mollusca</taxon>
        <taxon>Gastropoda</taxon>
        <taxon>Heterobranchia</taxon>
        <taxon>Euthyneura</taxon>
        <taxon>Panpulmonata</taxon>
        <taxon>Eupulmonata</taxon>
        <taxon>Stylommatophora</taxon>
        <taxon>Helicina</taxon>
        <taxon>Arionoidea</taxon>
        <taxon>Arionidae</taxon>
        <taxon>Arion</taxon>
    </lineage>
</organism>
<reference evidence="4" key="1">
    <citation type="submission" date="2014-12" db="EMBL/GenBank/DDBJ databases">
        <title>Insight into the proteome of Arion vulgaris.</title>
        <authorList>
            <person name="Aradska J."/>
            <person name="Bulat T."/>
            <person name="Smidak R."/>
            <person name="Sarate P."/>
            <person name="Gangsoo J."/>
            <person name="Sialana F."/>
            <person name="Bilban M."/>
            <person name="Lubec G."/>
        </authorList>
    </citation>
    <scope>NUCLEOTIDE SEQUENCE</scope>
    <source>
        <tissue evidence="4">Skin</tissue>
    </source>
</reference>
<dbReference type="PANTHER" id="PTHR47157:SF1">
    <property type="entry name" value="CHROMODOMAIN-HELICASE-DNA-BINDING PROTEIN 1-LIKE"/>
    <property type="match status" value="1"/>
</dbReference>
<keyword evidence="1" id="KW-0547">Nucleotide-binding</keyword>
<sequence>AGQLQEILKFGVDELLTDGKGLYEPADLEAILGGSENGQWVVNNDNKHKVNAVEDQASDSDSKDNKPVQSMYVFEGTDYSREPSAADIKAFEQLIIAEKELLQNKVPGERTLRKTGTSVAEMFMPIPQRKFRKELTLEEVEEKKKKNQATAEKRASMAEEQARARTEAKNKKREALWKANKYRSANIILDS</sequence>
<accession>A0A0B6ZNI7</accession>
<proteinExistence type="predicted"/>
<evidence type="ECO:0000256" key="2">
    <source>
        <dbReference type="ARBA" id="ARBA00022840"/>
    </source>
</evidence>
<protein>
    <submittedName>
        <fullName evidence="4">Uncharacterized protein</fullName>
    </submittedName>
</protein>
<dbReference type="GO" id="GO:0006338">
    <property type="term" value="P:chromatin remodeling"/>
    <property type="evidence" value="ECO:0007669"/>
    <property type="project" value="InterPro"/>
</dbReference>
<evidence type="ECO:0000256" key="1">
    <source>
        <dbReference type="ARBA" id="ARBA00022741"/>
    </source>
</evidence>
<dbReference type="EMBL" id="HACG01022420">
    <property type="protein sequence ID" value="CEK69285.1"/>
    <property type="molecule type" value="Transcribed_RNA"/>
</dbReference>
<dbReference type="AlphaFoldDB" id="A0A0B6ZNI7"/>
<dbReference type="InterPro" id="IPR031053">
    <property type="entry name" value="ALC1"/>
</dbReference>
<dbReference type="PANTHER" id="PTHR47157">
    <property type="entry name" value="CHROMODOMAIN-HELICASE-DNA-BINDING PROTEIN 1-LIKE"/>
    <property type="match status" value="1"/>
</dbReference>
<evidence type="ECO:0000313" key="4">
    <source>
        <dbReference type="EMBL" id="CEK69285.1"/>
    </source>
</evidence>
<dbReference type="GO" id="GO:0006281">
    <property type="term" value="P:DNA repair"/>
    <property type="evidence" value="ECO:0007669"/>
    <property type="project" value="InterPro"/>
</dbReference>
<feature type="non-terminal residue" evidence="4">
    <location>
        <position position="191"/>
    </location>
</feature>
<feature type="region of interest" description="Disordered" evidence="3">
    <location>
        <begin position="141"/>
        <end position="173"/>
    </location>
</feature>
<evidence type="ECO:0000256" key="3">
    <source>
        <dbReference type="SAM" id="MobiDB-lite"/>
    </source>
</evidence>
<dbReference type="GO" id="GO:0005524">
    <property type="term" value="F:ATP binding"/>
    <property type="evidence" value="ECO:0007669"/>
    <property type="project" value="UniProtKB-KW"/>
</dbReference>
<dbReference type="GO" id="GO:0003678">
    <property type="term" value="F:DNA helicase activity"/>
    <property type="evidence" value="ECO:0007669"/>
    <property type="project" value="InterPro"/>
</dbReference>
<feature type="non-terminal residue" evidence="4">
    <location>
        <position position="1"/>
    </location>
</feature>
<name>A0A0B6ZNI7_9EUPU</name>
<feature type="compositionally biased region" description="Basic and acidic residues" evidence="3">
    <location>
        <begin position="151"/>
        <end position="173"/>
    </location>
</feature>